<sequence>PPRSLIRKDHRMASPDQPMASAPAASRPRQRLGVRDLVTIGMLSAIALVISTVVGMICATTIIGAFLYTAVAAFFVAIVFLLGAVRIRKPGTIFLMGTIVSLLGLMSGNVVGVAGCVAGWLVADAIAGRYASRGRIIAAYVVGSALQFVGFMLPIFLSAGDYLAARKDLFHLSDEAIQEYLGYVSWPVFAGATALVAVLSLAGALVAARIIRRHFVKAGLVR</sequence>
<proteinExistence type="predicted"/>
<name>A0ABT4IBY0_9ACTO</name>
<feature type="region of interest" description="Disordered" evidence="1">
    <location>
        <begin position="1"/>
        <end position="28"/>
    </location>
</feature>
<dbReference type="NCBIfam" id="TIGR02185">
    <property type="entry name" value="Trep_Strep"/>
    <property type="match status" value="1"/>
</dbReference>
<gene>
    <name evidence="3" type="ORF">OHJ16_14430</name>
</gene>
<evidence type="ECO:0000313" key="4">
    <source>
        <dbReference type="Proteomes" id="UP001072034"/>
    </source>
</evidence>
<dbReference type="RefSeq" id="WP_268918497.1">
    <property type="nucleotide sequence ID" value="NZ_JAPTMY010000043.1"/>
</dbReference>
<comment type="caution">
    <text evidence="3">The sequence shown here is derived from an EMBL/GenBank/DDBJ whole genome shotgun (WGS) entry which is preliminary data.</text>
</comment>
<keyword evidence="2" id="KW-0812">Transmembrane</keyword>
<keyword evidence="2" id="KW-0472">Membrane</keyword>
<accession>A0ABT4IBY0</accession>
<feature type="transmembrane region" description="Helical" evidence="2">
    <location>
        <begin position="65"/>
        <end position="87"/>
    </location>
</feature>
<protein>
    <submittedName>
        <fullName evidence="3">MptD family putative ECF transporter S component</fullName>
    </submittedName>
</protein>
<keyword evidence="4" id="KW-1185">Reference proteome</keyword>
<feature type="transmembrane region" description="Helical" evidence="2">
    <location>
        <begin position="93"/>
        <end position="123"/>
    </location>
</feature>
<keyword evidence="2" id="KW-1133">Transmembrane helix</keyword>
<feature type="transmembrane region" description="Helical" evidence="2">
    <location>
        <begin position="135"/>
        <end position="160"/>
    </location>
</feature>
<feature type="transmembrane region" description="Helical" evidence="2">
    <location>
        <begin position="37"/>
        <end position="58"/>
    </location>
</feature>
<dbReference type="Pfam" id="PF09605">
    <property type="entry name" value="Trep_Strep"/>
    <property type="match status" value="1"/>
</dbReference>
<organism evidence="3 4">
    <name type="scientific">Actinomyces israelii</name>
    <dbReference type="NCBI Taxonomy" id="1659"/>
    <lineage>
        <taxon>Bacteria</taxon>
        <taxon>Bacillati</taxon>
        <taxon>Actinomycetota</taxon>
        <taxon>Actinomycetes</taxon>
        <taxon>Actinomycetales</taxon>
        <taxon>Actinomycetaceae</taxon>
        <taxon>Actinomyces</taxon>
    </lineage>
</organism>
<evidence type="ECO:0000256" key="1">
    <source>
        <dbReference type="SAM" id="MobiDB-lite"/>
    </source>
</evidence>
<evidence type="ECO:0000256" key="2">
    <source>
        <dbReference type="SAM" id="Phobius"/>
    </source>
</evidence>
<feature type="transmembrane region" description="Helical" evidence="2">
    <location>
        <begin position="180"/>
        <end position="207"/>
    </location>
</feature>
<feature type="non-terminal residue" evidence="3">
    <location>
        <position position="1"/>
    </location>
</feature>
<reference evidence="3" key="1">
    <citation type="submission" date="2022-10" db="EMBL/GenBank/DDBJ databases">
        <title>Genome sequence of Actinomyces israelii ATCC 10048.</title>
        <authorList>
            <person name="Watt R.M."/>
            <person name="Tong W.M."/>
        </authorList>
    </citation>
    <scope>NUCLEOTIDE SEQUENCE</scope>
    <source>
        <strain evidence="3">ATCC 10048</strain>
    </source>
</reference>
<dbReference type="Proteomes" id="UP001072034">
    <property type="component" value="Unassembled WGS sequence"/>
</dbReference>
<dbReference type="InterPro" id="IPR011733">
    <property type="entry name" value="CHP02185_IM"/>
</dbReference>
<dbReference type="EMBL" id="JAPTMY010000043">
    <property type="protein sequence ID" value="MCZ0859236.1"/>
    <property type="molecule type" value="Genomic_DNA"/>
</dbReference>
<evidence type="ECO:0000313" key="3">
    <source>
        <dbReference type="EMBL" id="MCZ0859236.1"/>
    </source>
</evidence>